<dbReference type="CDD" id="cd18774">
    <property type="entry name" value="PDC2_HK_sensor"/>
    <property type="match status" value="1"/>
</dbReference>
<name>A0A9X9WSC5_9PROT</name>
<evidence type="ECO:0000313" key="8">
    <source>
        <dbReference type="EMBL" id="MBR0670054.1"/>
    </source>
</evidence>
<evidence type="ECO:0000256" key="2">
    <source>
        <dbReference type="ARBA" id="ARBA00022475"/>
    </source>
</evidence>
<evidence type="ECO:0000256" key="5">
    <source>
        <dbReference type="ARBA" id="ARBA00023136"/>
    </source>
</evidence>
<dbReference type="InterPro" id="IPR003660">
    <property type="entry name" value="HAMP_dom"/>
</dbReference>
<dbReference type="AlphaFoldDB" id="A0A9X9WSC5"/>
<comment type="subcellular location">
    <subcellularLocation>
        <location evidence="1">Cell membrane</location>
        <topology evidence="1">Multi-pass membrane protein</topology>
    </subcellularLocation>
</comment>
<keyword evidence="9" id="KW-1185">Reference proteome</keyword>
<evidence type="ECO:0000313" key="9">
    <source>
        <dbReference type="Proteomes" id="UP001138751"/>
    </source>
</evidence>
<dbReference type="RefSeq" id="WP_211860429.1">
    <property type="nucleotide sequence ID" value="NZ_JAAEDM010000004.1"/>
</dbReference>
<feature type="domain" description="HAMP" evidence="7">
    <location>
        <begin position="313"/>
        <end position="357"/>
    </location>
</feature>
<keyword evidence="5 6" id="KW-0472">Membrane</keyword>
<accession>A0A9X9WSC5</accession>
<dbReference type="Proteomes" id="UP001138751">
    <property type="component" value="Unassembled WGS sequence"/>
</dbReference>
<sequence length="372" mass="38933">MRRIPERTLSATLAVLVLGAALLPLVASVPGFLTASRSTVGDRAAENLTAAARQISIRLGFGISEQWAELRTVAGWAATDGLVGSLLLRLDAAKDLNGRLAWMGIAAPDGRVLVATNRVLEGQDVSARPWFRAGLQGDFVGDLHEALLLQRHLAPPPGGEPIRLIDFAMPLRRADGTLVGVIGSHVDWAWMRDRIRRAPLPPGFDALLVARDGTVIVGPEGLEGTRLTQRTTLAGGQGVSVVTQEQWPDGRRYLAATVPAGTADGMPGFGWTVIVRQPPEATYGEVRSLAGAIGIPLLASSVLVLLVGLVLTRAVAKPFARLAEAATSLAEGRLDSPVPDTRSTREAALLSAALARLDRPSPQGAASAGGGA</sequence>
<reference evidence="8" key="2">
    <citation type="journal article" date="2021" name="Syst. Appl. Microbiol.">
        <title>Roseomonas hellenica sp. nov., isolated from roots of wild-growing Alkanna tinctoria.</title>
        <authorList>
            <person name="Rat A."/>
            <person name="Naranjo H.D."/>
            <person name="Lebbe L."/>
            <person name="Cnockaert M."/>
            <person name="Krigas N."/>
            <person name="Grigoriadou K."/>
            <person name="Maloupa E."/>
            <person name="Willems A."/>
        </authorList>
    </citation>
    <scope>NUCLEOTIDE SEQUENCE</scope>
    <source>
        <strain evidence="8">LMG 31231</strain>
    </source>
</reference>
<comment type="caution">
    <text evidence="8">The sequence shown here is derived from an EMBL/GenBank/DDBJ whole genome shotgun (WGS) entry which is preliminary data.</text>
</comment>
<evidence type="ECO:0000256" key="4">
    <source>
        <dbReference type="ARBA" id="ARBA00022989"/>
    </source>
</evidence>
<evidence type="ECO:0000256" key="6">
    <source>
        <dbReference type="SAM" id="Phobius"/>
    </source>
</evidence>
<dbReference type="EMBL" id="JAAEDM010000004">
    <property type="protein sequence ID" value="MBR0670054.1"/>
    <property type="molecule type" value="Genomic_DNA"/>
</dbReference>
<feature type="transmembrane region" description="Helical" evidence="6">
    <location>
        <begin position="289"/>
        <end position="311"/>
    </location>
</feature>
<dbReference type="GO" id="GO:0007165">
    <property type="term" value="P:signal transduction"/>
    <property type="evidence" value="ECO:0007669"/>
    <property type="project" value="InterPro"/>
</dbReference>
<dbReference type="InterPro" id="IPR033479">
    <property type="entry name" value="dCache_1"/>
</dbReference>
<protein>
    <submittedName>
        <fullName evidence="8">HAMP domain-containing protein</fullName>
    </submittedName>
</protein>
<reference evidence="8" key="1">
    <citation type="submission" date="2020-01" db="EMBL/GenBank/DDBJ databases">
        <authorList>
            <person name="Rat A."/>
        </authorList>
    </citation>
    <scope>NUCLEOTIDE SEQUENCE</scope>
    <source>
        <strain evidence="8">LMG 31231</strain>
    </source>
</reference>
<dbReference type="Gene3D" id="3.30.450.20">
    <property type="entry name" value="PAS domain"/>
    <property type="match status" value="1"/>
</dbReference>
<keyword evidence="3 6" id="KW-0812">Transmembrane</keyword>
<gene>
    <name evidence="8" type="ORF">GXW76_02610</name>
</gene>
<organism evidence="8 9">
    <name type="scientific">Neoroseomonas soli</name>
    <dbReference type="NCBI Taxonomy" id="1081025"/>
    <lineage>
        <taxon>Bacteria</taxon>
        <taxon>Pseudomonadati</taxon>
        <taxon>Pseudomonadota</taxon>
        <taxon>Alphaproteobacteria</taxon>
        <taxon>Acetobacterales</taxon>
        <taxon>Acetobacteraceae</taxon>
        <taxon>Neoroseomonas</taxon>
    </lineage>
</organism>
<dbReference type="Gene3D" id="6.10.340.10">
    <property type="match status" value="1"/>
</dbReference>
<dbReference type="Pfam" id="PF02743">
    <property type="entry name" value="dCache_1"/>
    <property type="match status" value="1"/>
</dbReference>
<dbReference type="Pfam" id="PF00672">
    <property type="entry name" value="HAMP"/>
    <property type="match status" value="1"/>
</dbReference>
<evidence type="ECO:0000256" key="1">
    <source>
        <dbReference type="ARBA" id="ARBA00004651"/>
    </source>
</evidence>
<keyword evidence="4 6" id="KW-1133">Transmembrane helix</keyword>
<dbReference type="PROSITE" id="PS50885">
    <property type="entry name" value="HAMP"/>
    <property type="match status" value="1"/>
</dbReference>
<keyword evidence="2" id="KW-1003">Cell membrane</keyword>
<evidence type="ECO:0000256" key="3">
    <source>
        <dbReference type="ARBA" id="ARBA00022692"/>
    </source>
</evidence>
<dbReference type="GO" id="GO:0005886">
    <property type="term" value="C:plasma membrane"/>
    <property type="evidence" value="ECO:0007669"/>
    <property type="project" value="UniProtKB-SubCell"/>
</dbReference>
<proteinExistence type="predicted"/>
<evidence type="ECO:0000259" key="7">
    <source>
        <dbReference type="PROSITE" id="PS50885"/>
    </source>
</evidence>